<organism evidence="3 4">
    <name type="scientific">Flavobacterium rhizosphaerae</name>
    <dbReference type="NCBI Taxonomy" id="3163298"/>
    <lineage>
        <taxon>Bacteria</taxon>
        <taxon>Pseudomonadati</taxon>
        <taxon>Bacteroidota</taxon>
        <taxon>Flavobacteriia</taxon>
        <taxon>Flavobacteriales</taxon>
        <taxon>Flavobacteriaceae</taxon>
        <taxon>Flavobacterium</taxon>
    </lineage>
</organism>
<keyword evidence="1" id="KW-0732">Signal</keyword>
<dbReference type="EMBL" id="JBELPZ010000007">
    <property type="protein sequence ID" value="MFL9844528.1"/>
    <property type="molecule type" value="Genomic_DNA"/>
</dbReference>
<sequence length="408" mass="44920">MKKIIYVFLTLIVAISSSSCSDDDNNGLQPEIAETGNLVTPLNNAAVTIDTQSGTPLSFSWTPAQAKDGGLVQYTVLFDMIGGDFSDPIYKAVSNNSGTATSLSLSQAYLNVIAESAGIAPLGTGQVIWTVQASSSYYVQKFSETFTLTLTRPEGLATFPEFMYIYGSATEGADISNAVAFKQLTNQMPGDNFDPGMFESITYLKGGEYYIANTNDAETASIYHLNDDNKITFGNQPTAFTLDEGAYRVRMDLTHLTISFERIENVQLIIMANQLYKAQLTYVGNHVFEATNGYFEFLTPGAPEAPSWLAWEEERYRFDFELDGQSAALGSYHNADMNASVIEGYTAYNVRPNGSQPASYYNTYFLAPGVTQWEGAWKFPDAFNGNAFTVRIVFDPAADSYYHELQLN</sequence>
<evidence type="ECO:0000256" key="1">
    <source>
        <dbReference type="SAM" id="SignalP"/>
    </source>
</evidence>
<evidence type="ECO:0000313" key="3">
    <source>
        <dbReference type="EMBL" id="MFL9844528.1"/>
    </source>
</evidence>
<dbReference type="InterPro" id="IPR025970">
    <property type="entry name" value="SusE"/>
</dbReference>
<dbReference type="Pfam" id="PF14292">
    <property type="entry name" value="SusE"/>
    <property type="match status" value="1"/>
</dbReference>
<dbReference type="RefSeq" id="WP_408084778.1">
    <property type="nucleotide sequence ID" value="NZ_JBELPZ010000007.1"/>
</dbReference>
<proteinExistence type="predicted"/>
<accession>A0ABW8YWA2</accession>
<protein>
    <submittedName>
        <fullName evidence="3">SusE domain-containing protein</fullName>
    </submittedName>
</protein>
<keyword evidence="4" id="KW-1185">Reference proteome</keyword>
<reference evidence="3 4" key="1">
    <citation type="submission" date="2024-06" db="EMBL/GenBank/DDBJ databases">
        <authorList>
            <person name="Kaempfer P."/>
            <person name="Viver T."/>
        </authorList>
    </citation>
    <scope>NUCLEOTIDE SEQUENCE [LARGE SCALE GENOMIC DNA]</scope>
    <source>
        <strain evidence="3 4">ST-119</strain>
    </source>
</reference>
<comment type="caution">
    <text evidence="3">The sequence shown here is derived from an EMBL/GenBank/DDBJ whole genome shotgun (WGS) entry which is preliminary data.</text>
</comment>
<feature type="domain" description="SusE outer membrane protein" evidence="2">
    <location>
        <begin position="28"/>
        <end position="132"/>
    </location>
</feature>
<dbReference type="PROSITE" id="PS51257">
    <property type="entry name" value="PROKAR_LIPOPROTEIN"/>
    <property type="match status" value="1"/>
</dbReference>
<dbReference type="Proteomes" id="UP001629156">
    <property type="component" value="Unassembled WGS sequence"/>
</dbReference>
<evidence type="ECO:0000313" key="4">
    <source>
        <dbReference type="Proteomes" id="UP001629156"/>
    </source>
</evidence>
<feature type="signal peptide" evidence="1">
    <location>
        <begin position="1"/>
        <end position="21"/>
    </location>
</feature>
<gene>
    <name evidence="3" type="ORF">ABS766_08860</name>
</gene>
<feature type="chain" id="PRO_5046402731" evidence="1">
    <location>
        <begin position="22"/>
        <end position="408"/>
    </location>
</feature>
<evidence type="ECO:0000259" key="2">
    <source>
        <dbReference type="Pfam" id="PF14292"/>
    </source>
</evidence>
<name>A0ABW8YWA2_9FLAO</name>
<dbReference type="Gene3D" id="2.60.40.3620">
    <property type="match status" value="1"/>
</dbReference>